<keyword evidence="2" id="KW-1185">Reference proteome</keyword>
<gene>
    <name evidence="1" type="ORF">A4A49_29137</name>
</gene>
<name>A0A1J6KFL2_NICAT</name>
<accession>A0A1J6KFL2</accession>
<evidence type="ECO:0000313" key="1">
    <source>
        <dbReference type="EMBL" id="OIT27484.1"/>
    </source>
</evidence>
<dbReference type="AlphaFoldDB" id="A0A1J6KFL2"/>
<sequence length="80" mass="8714">MQHSEYSFCCGYRAKTNKDILSAYASGGVSGSSPSLTSLPVQQQVIPIADIVAQNAIGIFYIEAEISITDDMQKFCVLEY</sequence>
<reference evidence="1" key="1">
    <citation type="submission" date="2016-11" db="EMBL/GenBank/DDBJ databases">
        <title>The genome of Nicotiana attenuata.</title>
        <authorList>
            <person name="Xu S."/>
            <person name="Brockmoeller T."/>
            <person name="Gaquerel E."/>
            <person name="Navarro A."/>
            <person name="Kuhl H."/>
            <person name="Gase K."/>
            <person name="Ling Z."/>
            <person name="Zhou W."/>
            <person name="Kreitzer C."/>
            <person name="Stanke M."/>
            <person name="Tang H."/>
            <person name="Lyons E."/>
            <person name="Pandey P."/>
            <person name="Pandey S.P."/>
            <person name="Timmermann B."/>
            <person name="Baldwin I.T."/>
        </authorList>
    </citation>
    <scope>NUCLEOTIDE SEQUENCE [LARGE SCALE GENOMIC DNA]</scope>
    <source>
        <strain evidence="1">UT</strain>
    </source>
</reference>
<dbReference type="EMBL" id="MJEQ01002391">
    <property type="protein sequence ID" value="OIT27484.1"/>
    <property type="molecule type" value="Genomic_DNA"/>
</dbReference>
<dbReference type="Gramene" id="OIT27484">
    <property type="protein sequence ID" value="OIT27484"/>
    <property type="gene ID" value="A4A49_29137"/>
</dbReference>
<evidence type="ECO:0000313" key="2">
    <source>
        <dbReference type="Proteomes" id="UP000187609"/>
    </source>
</evidence>
<protein>
    <submittedName>
        <fullName evidence="1">Uncharacterized protein</fullName>
    </submittedName>
</protein>
<dbReference type="Proteomes" id="UP000187609">
    <property type="component" value="Unassembled WGS sequence"/>
</dbReference>
<proteinExistence type="predicted"/>
<comment type="caution">
    <text evidence="1">The sequence shown here is derived from an EMBL/GenBank/DDBJ whole genome shotgun (WGS) entry which is preliminary data.</text>
</comment>
<organism evidence="1 2">
    <name type="scientific">Nicotiana attenuata</name>
    <name type="common">Coyote tobacco</name>
    <dbReference type="NCBI Taxonomy" id="49451"/>
    <lineage>
        <taxon>Eukaryota</taxon>
        <taxon>Viridiplantae</taxon>
        <taxon>Streptophyta</taxon>
        <taxon>Embryophyta</taxon>
        <taxon>Tracheophyta</taxon>
        <taxon>Spermatophyta</taxon>
        <taxon>Magnoliopsida</taxon>
        <taxon>eudicotyledons</taxon>
        <taxon>Gunneridae</taxon>
        <taxon>Pentapetalae</taxon>
        <taxon>asterids</taxon>
        <taxon>lamiids</taxon>
        <taxon>Solanales</taxon>
        <taxon>Solanaceae</taxon>
        <taxon>Nicotianoideae</taxon>
        <taxon>Nicotianeae</taxon>
        <taxon>Nicotiana</taxon>
    </lineage>
</organism>